<evidence type="ECO:0000313" key="2">
    <source>
        <dbReference type="Proteomes" id="UP000092460"/>
    </source>
</evidence>
<reference evidence="2" key="1">
    <citation type="submission" date="2015-01" db="EMBL/GenBank/DDBJ databases">
        <authorList>
            <person name="Aksoy S."/>
            <person name="Warren W."/>
            <person name="Wilson R.K."/>
        </authorList>
    </citation>
    <scope>NUCLEOTIDE SEQUENCE [LARGE SCALE GENOMIC DNA]</scope>
    <source>
        <strain evidence="2">IAEA</strain>
    </source>
</reference>
<proteinExistence type="predicted"/>
<dbReference type="Proteomes" id="UP000092460">
    <property type="component" value="Unassembled WGS sequence"/>
</dbReference>
<organism evidence="1 2">
    <name type="scientific">Glossina palpalis gambiensis</name>
    <dbReference type="NCBI Taxonomy" id="67801"/>
    <lineage>
        <taxon>Eukaryota</taxon>
        <taxon>Metazoa</taxon>
        <taxon>Ecdysozoa</taxon>
        <taxon>Arthropoda</taxon>
        <taxon>Hexapoda</taxon>
        <taxon>Insecta</taxon>
        <taxon>Pterygota</taxon>
        <taxon>Neoptera</taxon>
        <taxon>Endopterygota</taxon>
        <taxon>Diptera</taxon>
        <taxon>Brachycera</taxon>
        <taxon>Muscomorpha</taxon>
        <taxon>Hippoboscoidea</taxon>
        <taxon>Glossinidae</taxon>
        <taxon>Glossina</taxon>
    </lineage>
</organism>
<dbReference type="EMBL" id="JXJN01008551">
    <property type="status" value="NOT_ANNOTATED_CDS"/>
    <property type="molecule type" value="Genomic_DNA"/>
</dbReference>
<keyword evidence="2" id="KW-1185">Reference proteome</keyword>
<dbReference type="VEuPathDB" id="VectorBase:GPPI018986"/>
<name>A0A1B0B4V0_9MUSC</name>
<accession>A0A1B0B4V0</accession>
<evidence type="ECO:0000313" key="1">
    <source>
        <dbReference type="EnsemblMetazoa" id="GPPI018986-PA"/>
    </source>
</evidence>
<reference evidence="1" key="2">
    <citation type="submission" date="2020-05" db="UniProtKB">
        <authorList>
            <consortium name="EnsemblMetazoa"/>
        </authorList>
    </citation>
    <scope>IDENTIFICATION</scope>
    <source>
        <strain evidence="1">IAEA</strain>
    </source>
</reference>
<dbReference type="AlphaFoldDB" id="A0A1B0B4V0"/>
<protein>
    <submittedName>
        <fullName evidence="1">Uncharacterized protein</fullName>
    </submittedName>
</protein>
<dbReference type="EnsemblMetazoa" id="GPPI018986-RA">
    <property type="protein sequence ID" value="GPPI018986-PA"/>
    <property type="gene ID" value="GPPI018986"/>
</dbReference>
<sequence>MTLRKLMDKSEIFSFLFLLDDERSLSIEVSDDTTSLIIVFCLCIQFHINWLKAIVCLPENNDAYKVLNIMTFSADDKENLVRIEAKDILNRKYQKMKKQHIINDK</sequence>